<evidence type="ECO:0000313" key="2">
    <source>
        <dbReference type="Proteomes" id="UP001597475"/>
    </source>
</evidence>
<evidence type="ECO:0008006" key="3">
    <source>
        <dbReference type="Google" id="ProtNLM"/>
    </source>
</evidence>
<reference evidence="2" key="1">
    <citation type="journal article" date="2019" name="Int. J. Syst. Evol. Microbiol.">
        <title>The Global Catalogue of Microorganisms (GCM) 10K type strain sequencing project: providing services to taxonomists for standard genome sequencing and annotation.</title>
        <authorList>
            <consortium name="The Broad Institute Genomics Platform"/>
            <consortium name="The Broad Institute Genome Sequencing Center for Infectious Disease"/>
            <person name="Wu L."/>
            <person name="Ma J."/>
        </authorList>
    </citation>
    <scope>NUCLEOTIDE SEQUENCE [LARGE SCALE GENOMIC DNA]</scope>
    <source>
        <strain evidence="2">KCTC 33842</strain>
    </source>
</reference>
<dbReference type="EMBL" id="JBHUMK010000010">
    <property type="protein sequence ID" value="MFD2608382.1"/>
    <property type="molecule type" value="Genomic_DNA"/>
</dbReference>
<protein>
    <recommendedName>
        <fullName evidence="3">HPr kinase/phosphorylase C-terminal domain-containing protein</fullName>
    </recommendedName>
</protein>
<dbReference type="InterPro" id="IPR027417">
    <property type="entry name" value="P-loop_NTPase"/>
</dbReference>
<dbReference type="RefSeq" id="WP_386842846.1">
    <property type="nucleotide sequence ID" value="NZ_JBHUMK010000010.1"/>
</dbReference>
<comment type="caution">
    <text evidence="1">The sequence shown here is derived from an EMBL/GenBank/DDBJ whole genome shotgun (WGS) entry which is preliminary data.</text>
</comment>
<keyword evidence="2" id="KW-1185">Reference proteome</keyword>
<dbReference type="SUPFAM" id="SSF53795">
    <property type="entry name" value="PEP carboxykinase-like"/>
    <property type="match status" value="1"/>
</dbReference>
<evidence type="ECO:0000313" key="1">
    <source>
        <dbReference type="EMBL" id="MFD2608382.1"/>
    </source>
</evidence>
<dbReference type="Proteomes" id="UP001597475">
    <property type="component" value="Unassembled WGS sequence"/>
</dbReference>
<gene>
    <name evidence="1" type="ORF">ACFSR9_02870</name>
</gene>
<organism evidence="1 2">
    <name type="scientific">Deinococcus taklimakanensis</name>
    <dbReference type="NCBI Taxonomy" id="536443"/>
    <lineage>
        <taxon>Bacteria</taxon>
        <taxon>Thermotogati</taxon>
        <taxon>Deinococcota</taxon>
        <taxon>Deinococci</taxon>
        <taxon>Deinococcales</taxon>
        <taxon>Deinococcaceae</taxon>
        <taxon>Deinococcus</taxon>
    </lineage>
</organism>
<sequence length="321" mass="34404">MSWPSLGLSLDASALPEDLDRLLRFRWQTPQLGAAALTVTCKPGGLPPRPQSAPQEITVSNACVPVWTAAAEEGKDELWLGEGLHLRLEDTESGLHASVSVVPEQATEAAWLLALVELQRLSGWLPLHAATVARLDRTGRVAGHQESVHQETGHSEAVSITGVSGAGKSTAALRLAGAGHTVLAEDQTWVHAASMRVTGLDRFLRTYADSLERFAPHLRAQAQGTDSYGKLLLPLTPPGELAQLTEAPQLRTLLVFGLPDTPTTAEKVRAVWECSGVPLLPRTRQSSAQAVSELMRQLNIQGTSRESVLSHVNGLLLPEHG</sequence>
<name>A0ABW5P2P1_9DEIO</name>
<proteinExistence type="predicted"/>
<accession>A0ABW5P2P1</accession>
<dbReference type="Gene3D" id="3.40.50.300">
    <property type="entry name" value="P-loop containing nucleotide triphosphate hydrolases"/>
    <property type="match status" value="1"/>
</dbReference>